<name>A0A9N8EKS6_9STRA</name>
<dbReference type="EMBL" id="CAICTM010001124">
    <property type="protein sequence ID" value="CAB9520699.1"/>
    <property type="molecule type" value="Genomic_DNA"/>
</dbReference>
<organism evidence="6 7">
    <name type="scientific">Seminavis robusta</name>
    <dbReference type="NCBI Taxonomy" id="568900"/>
    <lineage>
        <taxon>Eukaryota</taxon>
        <taxon>Sar</taxon>
        <taxon>Stramenopiles</taxon>
        <taxon>Ochrophyta</taxon>
        <taxon>Bacillariophyta</taxon>
        <taxon>Bacillariophyceae</taxon>
        <taxon>Bacillariophycidae</taxon>
        <taxon>Naviculales</taxon>
        <taxon>Naviculaceae</taxon>
        <taxon>Seminavis</taxon>
    </lineage>
</organism>
<dbReference type="Pfam" id="PF01753">
    <property type="entry name" value="zf-MYND"/>
    <property type="match status" value="1"/>
</dbReference>
<evidence type="ECO:0000256" key="4">
    <source>
        <dbReference type="PROSITE-ProRule" id="PRU00134"/>
    </source>
</evidence>
<dbReference type="SUPFAM" id="SSF144232">
    <property type="entry name" value="HIT/MYND zinc finger-like"/>
    <property type="match status" value="1"/>
</dbReference>
<keyword evidence="7" id="KW-1185">Reference proteome</keyword>
<dbReference type="GO" id="GO:0008270">
    <property type="term" value="F:zinc ion binding"/>
    <property type="evidence" value="ECO:0007669"/>
    <property type="project" value="UniProtKB-KW"/>
</dbReference>
<evidence type="ECO:0000256" key="1">
    <source>
        <dbReference type="ARBA" id="ARBA00022723"/>
    </source>
</evidence>
<evidence type="ECO:0000256" key="3">
    <source>
        <dbReference type="ARBA" id="ARBA00022833"/>
    </source>
</evidence>
<sequence length="296" mass="34327">MEENVVTLTDSFSGVTVKVAEWDFRSMTAETFKQRFEVSIQKPLQDLLNNFKRNPIVEMPRSLQMSLLGLIRGIAQFYKYILSRSDTQVNLNLRQMFGPQTSRQVCFLYFQSMNRIRKVCLSIIDTNRSREPFTVRPRSLEDMEETFFGPAFACQRSTMRRGAMPGVSFPVLVCWKIMELVPTNCPDTFLEPKIVRLQTEEELRMCPTSAGMNTNRKTRFYAALAKDPDLAPYKAETCALCEGSGVEEKPRPCSRCRVARYCCKEHQVEHWPLHKKHCKRLLVLKQEQGYRPESIV</sequence>
<evidence type="ECO:0000256" key="2">
    <source>
        <dbReference type="ARBA" id="ARBA00022771"/>
    </source>
</evidence>
<keyword evidence="1" id="KW-0479">Metal-binding</keyword>
<protein>
    <recommendedName>
        <fullName evidence="5">MYND-type domain-containing protein</fullName>
    </recommendedName>
</protein>
<dbReference type="PROSITE" id="PS01360">
    <property type="entry name" value="ZF_MYND_1"/>
    <property type="match status" value="1"/>
</dbReference>
<evidence type="ECO:0000313" key="6">
    <source>
        <dbReference type="EMBL" id="CAB9520699.1"/>
    </source>
</evidence>
<evidence type="ECO:0000313" key="7">
    <source>
        <dbReference type="Proteomes" id="UP001153069"/>
    </source>
</evidence>
<dbReference type="Proteomes" id="UP001153069">
    <property type="component" value="Unassembled WGS sequence"/>
</dbReference>
<dbReference type="OrthoDB" id="443682at2759"/>
<reference evidence="6" key="1">
    <citation type="submission" date="2020-06" db="EMBL/GenBank/DDBJ databases">
        <authorList>
            <consortium name="Plant Systems Biology data submission"/>
        </authorList>
    </citation>
    <scope>NUCLEOTIDE SEQUENCE</scope>
    <source>
        <strain evidence="6">D6</strain>
    </source>
</reference>
<evidence type="ECO:0000259" key="5">
    <source>
        <dbReference type="PROSITE" id="PS50865"/>
    </source>
</evidence>
<dbReference type="PROSITE" id="PS50865">
    <property type="entry name" value="ZF_MYND_2"/>
    <property type="match status" value="1"/>
</dbReference>
<accession>A0A9N8EKS6</accession>
<gene>
    <name evidence="6" type="ORF">SEMRO_1126_G244111.1</name>
</gene>
<dbReference type="AlphaFoldDB" id="A0A9N8EKS6"/>
<keyword evidence="3" id="KW-0862">Zinc</keyword>
<feature type="domain" description="MYND-type" evidence="5">
    <location>
        <begin position="238"/>
        <end position="278"/>
    </location>
</feature>
<comment type="caution">
    <text evidence="6">The sequence shown here is derived from an EMBL/GenBank/DDBJ whole genome shotgun (WGS) entry which is preliminary data.</text>
</comment>
<keyword evidence="2 4" id="KW-0863">Zinc-finger</keyword>
<proteinExistence type="predicted"/>
<dbReference type="Gene3D" id="6.10.140.2220">
    <property type="match status" value="1"/>
</dbReference>
<dbReference type="InterPro" id="IPR002893">
    <property type="entry name" value="Znf_MYND"/>
</dbReference>